<evidence type="ECO:0000256" key="2">
    <source>
        <dbReference type="ARBA" id="ARBA00012438"/>
    </source>
</evidence>
<dbReference type="SUPFAM" id="SSF55874">
    <property type="entry name" value="ATPase domain of HSP90 chaperone/DNA topoisomerase II/histidine kinase"/>
    <property type="match status" value="1"/>
</dbReference>
<evidence type="ECO:0000259" key="10">
    <source>
        <dbReference type="Pfam" id="PF02518"/>
    </source>
</evidence>
<evidence type="ECO:0000259" key="11">
    <source>
        <dbReference type="Pfam" id="PF07730"/>
    </source>
</evidence>
<sequence>MAGLVAALLDRLRRMQPVLGDSTLAVACIAVTLVIAPQVRLPGSVPFDLVGVLLTLGCYLPLALRRKAPVAVLVVTCVSLEVYLLAGYVPTLNLFGPLLALYSVAAQRPAFVTGVSATAAAVPIFTSAIAADLSLELALGQAIVAPGVAWMFGNNTRNLAVLTRRLRAEQAQRARQAIGEERLRIARELHDVVAHHMSVISVQAGLADYVLSTDPSTARGAVKTIAETSHQALDEMRHMLALLRLGADGETPEPLPGLRRLDDLVQQTAAAGVEVDVIVTGAERELSGAVDGCVFRVIQESLTNVIKHASPAQAQVRLEYRPDALVVRILDNGRRRTPSAAAGAAPGGHGILGMRERAQVYGGTLTAGRRPEGGFEVVLTLPTRPGASD</sequence>
<organism evidence="13 14">
    <name type="scientific">Hamadaea flava</name>
    <dbReference type="NCBI Taxonomy" id="1742688"/>
    <lineage>
        <taxon>Bacteria</taxon>
        <taxon>Bacillati</taxon>
        <taxon>Actinomycetota</taxon>
        <taxon>Actinomycetes</taxon>
        <taxon>Micromonosporales</taxon>
        <taxon>Micromonosporaceae</taxon>
        <taxon>Hamadaea</taxon>
    </lineage>
</organism>
<feature type="domain" description="DUF7134" evidence="12">
    <location>
        <begin position="11"/>
        <end position="157"/>
    </location>
</feature>
<evidence type="ECO:0000256" key="4">
    <source>
        <dbReference type="ARBA" id="ARBA00022679"/>
    </source>
</evidence>
<dbReference type="GO" id="GO:0016301">
    <property type="term" value="F:kinase activity"/>
    <property type="evidence" value="ECO:0007669"/>
    <property type="project" value="UniProtKB-KW"/>
</dbReference>
<evidence type="ECO:0000256" key="3">
    <source>
        <dbReference type="ARBA" id="ARBA00022553"/>
    </source>
</evidence>
<dbReference type="InterPro" id="IPR003594">
    <property type="entry name" value="HATPase_dom"/>
</dbReference>
<feature type="transmembrane region" description="Helical" evidence="9">
    <location>
        <begin position="45"/>
        <end position="63"/>
    </location>
</feature>
<evidence type="ECO:0000256" key="7">
    <source>
        <dbReference type="ARBA" id="ARBA00022840"/>
    </source>
</evidence>
<keyword evidence="9" id="KW-0812">Transmembrane</keyword>
<dbReference type="InterPro" id="IPR036890">
    <property type="entry name" value="HATPase_C_sf"/>
</dbReference>
<dbReference type="Pfam" id="PF23539">
    <property type="entry name" value="DUF7134"/>
    <property type="match status" value="1"/>
</dbReference>
<accession>A0ABV8LYD6</accession>
<feature type="domain" description="Signal transduction histidine kinase subgroup 3 dimerisation and phosphoacceptor" evidence="11">
    <location>
        <begin position="181"/>
        <end position="244"/>
    </location>
</feature>
<protein>
    <recommendedName>
        <fullName evidence="2">histidine kinase</fullName>
        <ecNumber evidence="2">2.7.13.3</ecNumber>
    </recommendedName>
</protein>
<dbReference type="EMBL" id="JBHSAY010000028">
    <property type="protein sequence ID" value="MFC4136111.1"/>
    <property type="molecule type" value="Genomic_DNA"/>
</dbReference>
<reference evidence="14" key="1">
    <citation type="journal article" date="2019" name="Int. J. Syst. Evol. Microbiol.">
        <title>The Global Catalogue of Microorganisms (GCM) 10K type strain sequencing project: providing services to taxonomists for standard genome sequencing and annotation.</title>
        <authorList>
            <consortium name="The Broad Institute Genomics Platform"/>
            <consortium name="The Broad Institute Genome Sequencing Center for Infectious Disease"/>
            <person name="Wu L."/>
            <person name="Ma J."/>
        </authorList>
    </citation>
    <scope>NUCLEOTIDE SEQUENCE [LARGE SCALE GENOMIC DNA]</scope>
    <source>
        <strain evidence="14">CGMCC 4.7289</strain>
    </source>
</reference>
<feature type="domain" description="Histidine kinase/HSP90-like ATPase" evidence="10">
    <location>
        <begin position="295"/>
        <end position="384"/>
    </location>
</feature>
<dbReference type="PANTHER" id="PTHR24421">
    <property type="entry name" value="NITRATE/NITRITE SENSOR PROTEIN NARX-RELATED"/>
    <property type="match status" value="1"/>
</dbReference>
<dbReference type="EC" id="2.7.13.3" evidence="2"/>
<dbReference type="InterPro" id="IPR050482">
    <property type="entry name" value="Sensor_HK_TwoCompSys"/>
</dbReference>
<keyword evidence="6 13" id="KW-0418">Kinase</keyword>
<comment type="caution">
    <text evidence="13">The sequence shown here is derived from an EMBL/GenBank/DDBJ whole genome shotgun (WGS) entry which is preliminary data.</text>
</comment>
<keyword evidence="9" id="KW-1133">Transmembrane helix</keyword>
<dbReference type="Gene3D" id="3.30.565.10">
    <property type="entry name" value="Histidine kinase-like ATPase, C-terminal domain"/>
    <property type="match status" value="1"/>
</dbReference>
<gene>
    <name evidence="13" type="ORF">ACFOZ4_36355</name>
</gene>
<dbReference type="Proteomes" id="UP001595816">
    <property type="component" value="Unassembled WGS sequence"/>
</dbReference>
<evidence type="ECO:0000256" key="8">
    <source>
        <dbReference type="ARBA" id="ARBA00023012"/>
    </source>
</evidence>
<keyword evidence="9" id="KW-0472">Membrane</keyword>
<dbReference type="PANTHER" id="PTHR24421:SF10">
    <property type="entry name" value="NITRATE_NITRITE SENSOR PROTEIN NARQ"/>
    <property type="match status" value="1"/>
</dbReference>
<dbReference type="Gene3D" id="1.20.5.1930">
    <property type="match status" value="1"/>
</dbReference>
<keyword evidence="4" id="KW-0808">Transferase</keyword>
<dbReference type="InterPro" id="IPR055558">
    <property type="entry name" value="DUF7134"/>
</dbReference>
<evidence type="ECO:0000256" key="5">
    <source>
        <dbReference type="ARBA" id="ARBA00022741"/>
    </source>
</evidence>
<evidence type="ECO:0000256" key="9">
    <source>
        <dbReference type="SAM" id="Phobius"/>
    </source>
</evidence>
<evidence type="ECO:0000313" key="13">
    <source>
        <dbReference type="EMBL" id="MFC4136111.1"/>
    </source>
</evidence>
<dbReference type="CDD" id="cd16917">
    <property type="entry name" value="HATPase_UhpB-NarQ-NarX-like"/>
    <property type="match status" value="1"/>
</dbReference>
<keyword evidence="8" id="KW-0902">Two-component regulatory system</keyword>
<proteinExistence type="predicted"/>
<keyword evidence="5" id="KW-0547">Nucleotide-binding</keyword>
<evidence type="ECO:0000256" key="1">
    <source>
        <dbReference type="ARBA" id="ARBA00000085"/>
    </source>
</evidence>
<evidence type="ECO:0000259" key="12">
    <source>
        <dbReference type="Pfam" id="PF23539"/>
    </source>
</evidence>
<feature type="transmembrane region" description="Helical" evidence="9">
    <location>
        <begin position="70"/>
        <end position="90"/>
    </location>
</feature>
<feature type="transmembrane region" description="Helical" evidence="9">
    <location>
        <begin position="18"/>
        <end position="39"/>
    </location>
</feature>
<dbReference type="InterPro" id="IPR011712">
    <property type="entry name" value="Sig_transdc_His_kin_sub3_dim/P"/>
</dbReference>
<dbReference type="Pfam" id="PF02518">
    <property type="entry name" value="HATPase_c"/>
    <property type="match status" value="1"/>
</dbReference>
<keyword evidence="14" id="KW-1185">Reference proteome</keyword>
<keyword evidence="7" id="KW-0067">ATP-binding</keyword>
<dbReference type="Pfam" id="PF07730">
    <property type="entry name" value="HisKA_3"/>
    <property type="match status" value="1"/>
</dbReference>
<keyword evidence="3" id="KW-0597">Phosphoprotein</keyword>
<name>A0ABV8LYD6_9ACTN</name>
<dbReference type="RefSeq" id="WP_253762799.1">
    <property type="nucleotide sequence ID" value="NZ_JAMZDZ010000001.1"/>
</dbReference>
<comment type="catalytic activity">
    <reaction evidence="1">
        <text>ATP + protein L-histidine = ADP + protein N-phospho-L-histidine.</text>
        <dbReference type="EC" id="2.7.13.3"/>
    </reaction>
</comment>
<evidence type="ECO:0000256" key="6">
    <source>
        <dbReference type="ARBA" id="ARBA00022777"/>
    </source>
</evidence>
<evidence type="ECO:0000313" key="14">
    <source>
        <dbReference type="Proteomes" id="UP001595816"/>
    </source>
</evidence>